<dbReference type="EMBL" id="CP054257">
    <property type="protein sequence ID" value="QTQ10950.1"/>
    <property type="molecule type" value="Genomic_DNA"/>
</dbReference>
<dbReference type="GO" id="GO:0005829">
    <property type="term" value="C:cytosol"/>
    <property type="evidence" value="ECO:0007669"/>
    <property type="project" value="TreeGrafter"/>
</dbReference>
<dbReference type="GO" id="GO:0043590">
    <property type="term" value="C:bacterial nucleoid"/>
    <property type="evidence" value="ECO:0007669"/>
    <property type="project" value="UniProtKB-UniRule"/>
</dbReference>
<name>A0A975IBJ5_9SPIR</name>
<keyword evidence="1 2" id="KW-0238">DNA-binding</keyword>
<dbReference type="KEGG" id="tpav:HRQ91_10755"/>
<comment type="similarity">
    <text evidence="2">Belongs to the YbaB/EbfC family.</text>
</comment>
<dbReference type="Proteomes" id="UP000671995">
    <property type="component" value="Chromosome"/>
</dbReference>
<dbReference type="HAMAP" id="MF_00274">
    <property type="entry name" value="DNA_YbaB_EbfC"/>
    <property type="match status" value="1"/>
</dbReference>
<dbReference type="PANTHER" id="PTHR33449:SF1">
    <property type="entry name" value="NUCLEOID-ASSOCIATED PROTEIN YBAB"/>
    <property type="match status" value="1"/>
</dbReference>
<evidence type="ECO:0000313" key="5">
    <source>
        <dbReference type="Proteomes" id="UP000671908"/>
    </source>
</evidence>
<accession>A0A975IBJ5</accession>
<gene>
    <name evidence="3" type="ORF">HRI96_01305</name>
    <name evidence="4" type="ORF">HRQ91_10755</name>
</gene>
<dbReference type="Pfam" id="PF02575">
    <property type="entry name" value="YbaB_DNA_bd"/>
    <property type="match status" value="1"/>
</dbReference>
<dbReference type="SUPFAM" id="SSF82607">
    <property type="entry name" value="YbaB-like"/>
    <property type="match status" value="1"/>
</dbReference>
<dbReference type="InterPro" id="IPR004401">
    <property type="entry name" value="YbaB/EbfC"/>
</dbReference>
<comment type="function">
    <text evidence="2">Binds to DNA and alters its conformation. May be involved in regulation of gene expression, nucleoid organization and DNA protection.</text>
</comment>
<keyword evidence="2" id="KW-0963">Cytoplasm</keyword>
<dbReference type="NCBIfam" id="TIGR00103">
    <property type="entry name" value="DNA_YbaB_EbfC"/>
    <property type="match status" value="1"/>
</dbReference>
<sequence length="103" mass="11159">MNPFDLLKNPQVIQEQLEKAQAQLEGISATGSSGGNMVQITVNGKMQITGIKLDPLCVDNRDIPMLQDLIIAAHHDAMERIQQEIKNRLGPMLGGLQLPGMGA</sequence>
<dbReference type="AlphaFoldDB" id="A0A975IBJ5"/>
<keyword evidence="5" id="KW-1185">Reference proteome</keyword>
<dbReference type="PANTHER" id="PTHR33449">
    <property type="entry name" value="NUCLEOID-ASSOCIATED PROTEIN YBAB"/>
    <property type="match status" value="1"/>
</dbReference>
<dbReference type="GO" id="GO:0003677">
    <property type="term" value="F:DNA binding"/>
    <property type="evidence" value="ECO:0007669"/>
    <property type="project" value="UniProtKB-UniRule"/>
</dbReference>
<dbReference type="PIRSF" id="PIRSF004555">
    <property type="entry name" value="UCP004555"/>
    <property type="match status" value="1"/>
</dbReference>
<comment type="subunit">
    <text evidence="2">Homodimer.</text>
</comment>
<evidence type="ECO:0000256" key="2">
    <source>
        <dbReference type="HAMAP-Rule" id="MF_00274"/>
    </source>
</evidence>
<evidence type="ECO:0000313" key="6">
    <source>
        <dbReference type="Proteomes" id="UP000671995"/>
    </source>
</evidence>
<dbReference type="Gene3D" id="3.30.1310.10">
    <property type="entry name" value="Nucleoid-associated protein YbaB-like domain"/>
    <property type="match status" value="1"/>
</dbReference>
<evidence type="ECO:0000313" key="4">
    <source>
        <dbReference type="EMBL" id="QTQ14898.1"/>
    </source>
</evidence>
<evidence type="ECO:0000313" key="3">
    <source>
        <dbReference type="EMBL" id="QTQ10950.1"/>
    </source>
</evidence>
<dbReference type="InterPro" id="IPR036894">
    <property type="entry name" value="YbaB-like_sf"/>
</dbReference>
<dbReference type="RefSeq" id="WP_210117743.1">
    <property type="nucleotide sequence ID" value="NZ_CP054142.1"/>
</dbReference>
<proteinExistence type="inferred from homology"/>
<evidence type="ECO:0000256" key="1">
    <source>
        <dbReference type="ARBA" id="ARBA00023125"/>
    </source>
</evidence>
<dbReference type="Proteomes" id="UP000671908">
    <property type="component" value="Chromosome"/>
</dbReference>
<organism evidence="3 6">
    <name type="scientific">Treponema parvum</name>
    <dbReference type="NCBI Taxonomy" id="138851"/>
    <lineage>
        <taxon>Bacteria</taxon>
        <taxon>Pseudomonadati</taxon>
        <taxon>Spirochaetota</taxon>
        <taxon>Spirochaetia</taxon>
        <taxon>Spirochaetales</taxon>
        <taxon>Treponemataceae</taxon>
        <taxon>Treponema</taxon>
    </lineage>
</organism>
<dbReference type="EMBL" id="CP054142">
    <property type="protein sequence ID" value="QTQ14898.1"/>
    <property type="molecule type" value="Genomic_DNA"/>
</dbReference>
<reference evidence="3" key="1">
    <citation type="submission" date="2020-05" db="EMBL/GenBank/DDBJ databases">
        <authorList>
            <person name="Zeng H."/>
            <person name="Chan Y.K."/>
            <person name="Watt R.M."/>
        </authorList>
    </citation>
    <scope>NUCLEOTIDE SEQUENCE</scope>
    <source>
        <strain evidence="4">ATCC 700770</strain>
        <strain evidence="3">ATCC 700773</strain>
    </source>
</reference>
<protein>
    <recommendedName>
        <fullName evidence="2">Nucleoid-associated protein HRI96_01305</fullName>
    </recommendedName>
</protein>
<comment type="subcellular location">
    <subcellularLocation>
        <location evidence="2">Cytoplasm</location>
        <location evidence="2">Nucleoid</location>
    </subcellularLocation>
</comment>
<reference evidence="3 5" key="2">
    <citation type="journal article" date="2021" name="Microbiol. Resour. Announc.">
        <title>Complete Genome Sequences of Three Human Oral Treponema parvum Isolates.</title>
        <authorList>
            <person name="Zeng H."/>
            <person name="Watt R.M."/>
        </authorList>
    </citation>
    <scope>NUCLEOTIDE SEQUENCE</scope>
    <source>
        <strain evidence="4 5">ATCC 700770</strain>
        <strain evidence="3">ATCC 700773</strain>
    </source>
</reference>